<comment type="caution">
    <text evidence="2">The sequence shown here is derived from an EMBL/GenBank/DDBJ whole genome shotgun (WGS) entry which is preliminary data.</text>
</comment>
<dbReference type="SUPFAM" id="SSF47413">
    <property type="entry name" value="lambda repressor-like DNA-binding domains"/>
    <property type="match status" value="1"/>
</dbReference>
<dbReference type="Gene3D" id="1.10.260.40">
    <property type="entry name" value="lambda repressor-like DNA-binding domains"/>
    <property type="match status" value="1"/>
</dbReference>
<evidence type="ECO:0000259" key="1">
    <source>
        <dbReference type="PROSITE" id="PS50943"/>
    </source>
</evidence>
<dbReference type="CDD" id="cd00093">
    <property type="entry name" value="HTH_XRE"/>
    <property type="match status" value="1"/>
</dbReference>
<dbReference type="Proteomes" id="UP001500582">
    <property type="component" value="Unassembled WGS sequence"/>
</dbReference>
<accession>A0ABP8GLW4</accession>
<dbReference type="Pfam" id="PF01381">
    <property type="entry name" value="HTH_3"/>
    <property type="match status" value="1"/>
</dbReference>
<dbReference type="EMBL" id="BAABFT010000007">
    <property type="protein sequence ID" value="GAA4326707.1"/>
    <property type="molecule type" value="Genomic_DNA"/>
</dbReference>
<protein>
    <recommendedName>
        <fullName evidence="1">HTH cro/C1-type domain-containing protein</fullName>
    </recommendedName>
</protein>
<reference evidence="3" key="1">
    <citation type="journal article" date="2019" name="Int. J. Syst. Evol. Microbiol.">
        <title>The Global Catalogue of Microorganisms (GCM) 10K type strain sequencing project: providing services to taxonomists for standard genome sequencing and annotation.</title>
        <authorList>
            <consortium name="The Broad Institute Genomics Platform"/>
            <consortium name="The Broad Institute Genome Sequencing Center for Infectious Disease"/>
            <person name="Wu L."/>
            <person name="Ma J."/>
        </authorList>
    </citation>
    <scope>NUCLEOTIDE SEQUENCE [LARGE SCALE GENOMIC DNA]</scope>
    <source>
        <strain evidence="3">JCM 17705</strain>
    </source>
</reference>
<name>A0ABP8GLW4_9SPHI</name>
<sequence length="101" mass="11861">MENTKKIGEMIRIQRTIKGYNQEYMAFELNISQSTYSKMERDESEITLTRIYEIAEILEISPFILMPKPKYGTVISFHGFSKFIKKVKQILIFNRPHAPGN</sequence>
<dbReference type="InterPro" id="IPR001387">
    <property type="entry name" value="Cro/C1-type_HTH"/>
</dbReference>
<evidence type="ECO:0000313" key="3">
    <source>
        <dbReference type="Proteomes" id="UP001500582"/>
    </source>
</evidence>
<dbReference type="SMART" id="SM00530">
    <property type="entry name" value="HTH_XRE"/>
    <property type="match status" value="1"/>
</dbReference>
<dbReference type="InterPro" id="IPR010982">
    <property type="entry name" value="Lambda_DNA-bd_dom_sf"/>
</dbReference>
<feature type="domain" description="HTH cro/C1-type" evidence="1">
    <location>
        <begin position="11"/>
        <end position="65"/>
    </location>
</feature>
<gene>
    <name evidence="2" type="ORF">GCM10023149_29680</name>
</gene>
<dbReference type="RefSeq" id="WP_345211898.1">
    <property type="nucleotide sequence ID" value="NZ_BAABFT010000007.1"/>
</dbReference>
<evidence type="ECO:0000313" key="2">
    <source>
        <dbReference type="EMBL" id="GAA4326707.1"/>
    </source>
</evidence>
<keyword evidence="3" id="KW-1185">Reference proteome</keyword>
<dbReference type="PROSITE" id="PS50943">
    <property type="entry name" value="HTH_CROC1"/>
    <property type="match status" value="1"/>
</dbReference>
<organism evidence="2 3">
    <name type="scientific">Mucilaginibacter gynuensis</name>
    <dbReference type="NCBI Taxonomy" id="1302236"/>
    <lineage>
        <taxon>Bacteria</taxon>
        <taxon>Pseudomonadati</taxon>
        <taxon>Bacteroidota</taxon>
        <taxon>Sphingobacteriia</taxon>
        <taxon>Sphingobacteriales</taxon>
        <taxon>Sphingobacteriaceae</taxon>
        <taxon>Mucilaginibacter</taxon>
    </lineage>
</organism>
<proteinExistence type="predicted"/>